<evidence type="ECO:0000256" key="7">
    <source>
        <dbReference type="ARBA" id="ARBA00023136"/>
    </source>
</evidence>
<reference evidence="11 12" key="1">
    <citation type="journal article" date="2011" name="Stand. Genomic Sci.">
        <title>High quality draft genome sequence of Segniliparus rugosus CDC 945(T)= (ATCC BAA-974(T)).</title>
        <authorList>
            <person name="Earl A.M."/>
            <person name="Desjardins C.A."/>
            <person name="Fitzgerald M.G."/>
            <person name="Arachchi H.M."/>
            <person name="Zeng Q."/>
            <person name="Mehta T."/>
            <person name="Griggs A."/>
            <person name="Birren B.W."/>
            <person name="Toney N.C."/>
            <person name="Carr J."/>
            <person name="Posey J."/>
            <person name="Butler W.R."/>
        </authorList>
    </citation>
    <scope>NUCLEOTIDE SEQUENCE [LARGE SCALE GENOMIC DNA]</scope>
    <source>
        <strain evidence="12">ATCC BAA-974 / DSM 45345 / CCUG 50838 / CIP 108380 / JCM 13579 / CDC 945</strain>
    </source>
</reference>
<dbReference type="InterPro" id="IPR000390">
    <property type="entry name" value="Small_drug/metabolite_transptr"/>
</dbReference>
<evidence type="ECO:0000256" key="4">
    <source>
        <dbReference type="ARBA" id="ARBA00022475"/>
    </source>
</evidence>
<dbReference type="SUPFAM" id="SSF103481">
    <property type="entry name" value="Multidrug resistance efflux transporter EmrE"/>
    <property type="match status" value="1"/>
</dbReference>
<comment type="caution">
    <text evidence="11">The sequence shown here is derived from an EMBL/GenBank/DDBJ whole genome shotgun (WGS) entry which is preliminary data.</text>
</comment>
<dbReference type="HOGENOM" id="CLU_133067_1_2_11"/>
<feature type="transmembrane region" description="Helical" evidence="10">
    <location>
        <begin position="34"/>
        <end position="51"/>
    </location>
</feature>
<dbReference type="STRING" id="679197.HMPREF9336_01576"/>
<dbReference type="PANTHER" id="PTHR30561:SF0">
    <property type="entry name" value="GUANIDINIUM EXPORTER"/>
    <property type="match status" value="1"/>
</dbReference>
<dbReference type="GO" id="GO:0046677">
    <property type="term" value="P:response to antibiotic"/>
    <property type="evidence" value="ECO:0007669"/>
    <property type="project" value="UniProtKB-KW"/>
</dbReference>
<dbReference type="AlphaFoldDB" id="E5XQ04"/>
<evidence type="ECO:0000256" key="1">
    <source>
        <dbReference type="ARBA" id="ARBA00004651"/>
    </source>
</evidence>
<evidence type="ECO:0008006" key="13">
    <source>
        <dbReference type="Google" id="ProtNLM"/>
    </source>
</evidence>
<evidence type="ECO:0000256" key="9">
    <source>
        <dbReference type="RuleBase" id="RU003942"/>
    </source>
</evidence>
<evidence type="ECO:0000313" key="11">
    <source>
        <dbReference type="EMBL" id="EFV13560.1"/>
    </source>
</evidence>
<feature type="transmembrane region" description="Helical" evidence="10">
    <location>
        <begin position="86"/>
        <end position="104"/>
    </location>
</feature>
<keyword evidence="4" id="KW-1003">Cell membrane</keyword>
<accession>E5XQ04</accession>
<dbReference type="Proteomes" id="UP000004816">
    <property type="component" value="Unassembled WGS sequence"/>
</dbReference>
<dbReference type="GO" id="GO:0005886">
    <property type="term" value="C:plasma membrane"/>
    <property type="evidence" value="ECO:0007669"/>
    <property type="project" value="UniProtKB-SubCell"/>
</dbReference>
<keyword evidence="6 10" id="KW-1133">Transmembrane helix</keyword>
<sequence length="105" mass="10926">MLSWFVLVVSGAFEAVWAVALSKTQGFTRLAPSLVFAAALALSMGGLGYALRQLPLGTAYSVWVGVGAALTVGYGMLFGLEPYSHAKAFLIALIVAAVVGLKLLH</sequence>
<dbReference type="InterPro" id="IPR037185">
    <property type="entry name" value="EmrE-like"/>
</dbReference>
<keyword evidence="7 10" id="KW-0472">Membrane</keyword>
<name>E5XQ04_SEGRC</name>
<feature type="transmembrane region" description="Helical" evidence="10">
    <location>
        <begin position="58"/>
        <end position="80"/>
    </location>
</feature>
<dbReference type="Pfam" id="PF00893">
    <property type="entry name" value="Multi_Drug_Res"/>
    <property type="match status" value="1"/>
</dbReference>
<keyword evidence="3" id="KW-0813">Transport</keyword>
<protein>
    <recommendedName>
        <fullName evidence="13">Ligand-binding protein SH3</fullName>
    </recommendedName>
</protein>
<keyword evidence="5 9" id="KW-0812">Transmembrane</keyword>
<dbReference type="EMBL" id="ACZI02000001">
    <property type="protein sequence ID" value="EFV13560.1"/>
    <property type="molecule type" value="Genomic_DNA"/>
</dbReference>
<keyword evidence="12" id="KW-1185">Reference proteome</keyword>
<dbReference type="PANTHER" id="PTHR30561">
    <property type="entry name" value="SMR FAMILY PROTON-DEPENDENT DRUG EFFLUX TRANSPORTER SUGE"/>
    <property type="match status" value="1"/>
</dbReference>
<evidence type="ECO:0000256" key="3">
    <source>
        <dbReference type="ARBA" id="ARBA00022448"/>
    </source>
</evidence>
<comment type="subcellular location">
    <subcellularLocation>
        <location evidence="1 9">Cell membrane</location>
        <topology evidence="1 9">Multi-pass membrane protein</topology>
    </subcellularLocation>
</comment>
<evidence type="ECO:0000256" key="2">
    <source>
        <dbReference type="ARBA" id="ARBA00007822"/>
    </source>
</evidence>
<dbReference type="Gene3D" id="1.10.3730.20">
    <property type="match status" value="1"/>
</dbReference>
<organism evidence="11 12">
    <name type="scientific">Segniliparus rugosus (strain ATCC BAA-974 / DSM 45345 / CCUG 50838 / CIP 108380 / JCM 13579 / CDC 945)</name>
    <dbReference type="NCBI Taxonomy" id="679197"/>
    <lineage>
        <taxon>Bacteria</taxon>
        <taxon>Bacillati</taxon>
        <taxon>Actinomycetota</taxon>
        <taxon>Actinomycetes</taxon>
        <taxon>Mycobacteriales</taxon>
        <taxon>Segniliparaceae</taxon>
        <taxon>Segniliparus</taxon>
    </lineage>
</organism>
<dbReference type="InterPro" id="IPR045324">
    <property type="entry name" value="Small_multidrug_res"/>
</dbReference>
<dbReference type="eggNOG" id="COG2076">
    <property type="taxonomic scope" value="Bacteria"/>
</dbReference>
<proteinExistence type="inferred from homology"/>
<evidence type="ECO:0000256" key="8">
    <source>
        <dbReference type="ARBA" id="ARBA00023251"/>
    </source>
</evidence>
<comment type="similarity">
    <text evidence="2">Belongs to the drug/metabolite transporter (DMT) superfamily. Small multidrug resistance (SMR) (TC 2.A.7.1) family. Mmr subfamily.</text>
</comment>
<evidence type="ECO:0000256" key="5">
    <source>
        <dbReference type="ARBA" id="ARBA00022692"/>
    </source>
</evidence>
<evidence type="ECO:0000313" key="12">
    <source>
        <dbReference type="Proteomes" id="UP000004816"/>
    </source>
</evidence>
<gene>
    <name evidence="11" type="ORF">HMPREF9336_01576</name>
</gene>
<dbReference type="GO" id="GO:0022857">
    <property type="term" value="F:transmembrane transporter activity"/>
    <property type="evidence" value="ECO:0007669"/>
    <property type="project" value="InterPro"/>
</dbReference>
<evidence type="ECO:0000256" key="6">
    <source>
        <dbReference type="ARBA" id="ARBA00022989"/>
    </source>
</evidence>
<evidence type="ECO:0000256" key="10">
    <source>
        <dbReference type="SAM" id="Phobius"/>
    </source>
</evidence>
<keyword evidence="8" id="KW-0046">Antibiotic resistance</keyword>